<accession>A0A955LB19</accession>
<dbReference type="Gene3D" id="1.10.620.20">
    <property type="entry name" value="Ribonucleotide Reductase, subunit A"/>
    <property type="match status" value="1"/>
</dbReference>
<keyword evidence="4" id="KW-0812">Transmembrane</keyword>
<dbReference type="AlphaFoldDB" id="A0A955LB19"/>
<keyword evidence="2" id="KW-0215">Deoxyribonucleotide synthesis</keyword>
<dbReference type="EC" id="1.17.4.1" evidence="2"/>
<reference evidence="5" key="2">
    <citation type="journal article" date="2021" name="Microbiome">
        <title>Successional dynamics and alternative stable states in a saline activated sludge microbial community over 9 years.</title>
        <authorList>
            <person name="Wang Y."/>
            <person name="Ye J."/>
            <person name="Ju F."/>
            <person name="Liu L."/>
            <person name="Boyd J.A."/>
            <person name="Deng Y."/>
            <person name="Parks D.H."/>
            <person name="Jiang X."/>
            <person name="Yin X."/>
            <person name="Woodcroft B.J."/>
            <person name="Tyson G.W."/>
            <person name="Hugenholtz P."/>
            <person name="Polz M.F."/>
            <person name="Zhang T."/>
        </authorList>
    </citation>
    <scope>NUCLEOTIDE SEQUENCE</scope>
    <source>
        <strain evidence="5">HKST-UBA09</strain>
    </source>
</reference>
<feature type="binding site" evidence="3">
    <location>
        <position position="106"/>
    </location>
    <ligand>
        <name>Fe cation</name>
        <dbReference type="ChEBI" id="CHEBI:24875"/>
        <label>1</label>
    </ligand>
</feature>
<protein>
    <recommendedName>
        <fullName evidence="2">Ribonucleoside-diphosphate reductase subunit beta</fullName>
        <ecNumber evidence="2">1.17.4.1</ecNumber>
    </recommendedName>
</protein>
<evidence type="ECO:0000256" key="1">
    <source>
        <dbReference type="ARBA" id="ARBA00009303"/>
    </source>
</evidence>
<dbReference type="PANTHER" id="PTHR23409">
    <property type="entry name" value="RIBONUCLEOSIDE-DIPHOSPHATE REDUCTASE SMALL CHAIN"/>
    <property type="match status" value="1"/>
</dbReference>
<evidence type="ECO:0000256" key="4">
    <source>
        <dbReference type="SAM" id="Phobius"/>
    </source>
</evidence>
<feature type="binding site" evidence="3">
    <location>
        <position position="140"/>
    </location>
    <ligand>
        <name>Fe cation</name>
        <dbReference type="ChEBI" id="CHEBI:24875"/>
        <label>1</label>
    </ligand>
</feature>
<dbReference type="InterPro" id="IPR009078">
    <property type="entry name" value="Ferritin-like_SF"/>
</dbReference>
<dbReference type="InterPro" id="IPR033909">
    <property type="entry name" value="RNR_small"/>
</dbReference>
<feature type="binding site" evidence="3">
    <location>
        <position position="210"/>
    </location>
    <ligand>
        <name>Fe cation</name>
        <dbReference type="ChEBI" id="CHEBI:24875"/>
        <label>2</label>
    </ligand>
</feature>
<sequence length="367" mass="42315">MSDVAVPYNSDNFRGPPRSFYSLVDHFLLLIFNFITVLLKKKQRGDELQLQKIEYPWAVDLLDQAIANTWFPHEAPMAEDLENWRTMSDDEKNAVITYIGFSNPMEYEVNESIMYGMMPFISAPEVNMYLIRQQWEEVNHALSFDYVINTLEIDRSKAFGTHTDISTVAAKEKFLTKSIDNMSEGNVDVDTIEGVQEFIKNIVKTNIVTEGIWFYSGFMFALSFRQRNLMRNLGTITDWIARDEALHLKVGINIILTILEEQPEVVTPEFAQEIKDIVIQAVELEMAYNKDLLPNGILGLNTEFVNKYVQYVADRRLEELGFEAHFNVQNPAKWMTTANDTFQLVNFFETVNTAYEVNATGTRGMKK</sequence>
<comment type="cofactor">
    <cofactor evidence="2 3">
        <name>Fe cation</name>
        <dbReference type="ChEBI" id="CHEBI:24875"/>
    </cofactor>
    <text evidence="2 3">Binds 2 iron ions per subunit.</text>
</comment>
<keyword evidence="2 3" id="KW-0408">Iron</keyword>
<keyword evidence="4" id="KW-0472">Membrane</keyword>
<dbReference type="GO" id="GO:0046872">
    <property type="term" value="F:metal ion binding"/>
    <property type="evidence" value="ECO:0007669"/>
    <property type="project" value="UniProtKB-KW"/>
</dbReference>
<dbReference type="GO" id="GO:0009263">
    <property type="term" value="P:deoxyribonucleotide biosynthetic process"/>
    <property type="evidence" value="ECO:0007669"/>
    <property type="project" value="UniProtKB-KW"/>
</dbReference>
<dbReference type="GO" id="GO:0004748">
    <property type="term" value="F:ribonucleoside-diphosphate reductase activity, thioredoxin disulfide as acceptor"/>
    <property type="evidence" value="ECO:0007669"/>
    <property type="project" value="UniProtKB-EC"/>
</dbReference>
<dbReference type="InterPro" id="IPR012348">
    <property type="entry name" value="RNR-like"/>
</dbReference>
<comment type="caution">
    <text evidence="5">The sequence shown here is derived from an EMBL/GenBank/DDBJ whole genome shotgun (WGS) entry which is preliminary data.</text>
</comment>
<comment type="similarity">
    <text evidence="1 2">Belongs to the ribonucleoside diphosphate reductase small chain family.</text>
</comment>
<evidence type="ECO:0000256" key="2">
    <source>
        <dbReference type="PIRNR" id="PIRNR000355"/>
    </source>
</evidence>
<feature type="transmembrane region" description="Helical" evidence="4">
    <location>
        <begin position="20"/>
        <end position="39"/>
    </location>
</feature>
<evidence type="ECO:0000313" key="5">
    <source>
        <dbReference type="EMBL" id="MCA9386895.1"/>
    </source>
</evidence>
<keyword evidence="2 5" id="KW-0560">Oxidoreductase</keyword>
<dbReference type="EMBL" id="JAGQLF010000024">
    <property type="protein sequence ID" value="MCA9386895.1"/>
    <property type="molecule type" value="Genomic_DNA"/>
</dbReference>
<dbReference type="PANTHER" id="PTHR23409:SF18">
    <property type="entry name" value="RIBONUCLEOSIDE-DIPHOSPHATE REDUCTASE SUBUNIT M2"/>
    <property type="match status" value="1"/>
</dbReference>
<feature type="binding site" evidence="3">
    <location>
        <position position="137"/>
    </location>
    <ligand>
        <name>Fe cation</name>
        <dbReference type="ChEBI" id="CHEBI:24875"/>
        <label>1</label>
    </ligand>
</feature>
<dbReference type="Proteomes" id="UP000714915">
    <property type="component" value="Unassembled WGS sequence"/>
</dbReference>
<keyword evidence="4" id="KW-1133">Transmembrane helix</keyword>
<proteinExistence type="inferred from homology"/>
<evidence type="ECO:0000256" key="3">
    <source>
        <dbReference type="PIRSR" id="PIRSR000355-2"/>
    </source>
</evidence>
<organism evidence="5 6">
    <name type="scientific">Candidatus Dojkabacteria bacterium</name>
    <dbReference type="NCBI Taxonomy" id="2099670"/>
    <lineage>
        <taxon>Bacteria</taxon>
        <taxon>Candidatus Dojkabacteria</taxon>
    </lineage>
</organism>
<keyword evidence="2 3" id="KW-0479">Metal-binding</keyword>
<dbReference type="NCBIfam" id="NF007186">
    <property type="entry name" value="PRK09614.1-5"/>
    <property type="match status" value="1"/>
</dbReference>
<feature type="binding site" evidence="3">
    <location>
        <position position="244"/>
    </location>
    <ligand>
        <name>Fe cation</name>
        <dbReference type="ChEBI" id="CHEBI:24875"/>
        <label>2</label>
    </ligand>
</feature>
<evidence type="ECO:0000313" key="6">
    <source>
        <dbReference type="Proteomes" id="UP000714915"/>
    </source>
</evidence>
<feature type="binding site" evidence="3">
    <location>
        <position position="137"/>
    </location>
    <ligand>
        <name>Fe cation</name>
        <dbReference type="ChEBI" id="CHEBI:24875"/>
        <label>2</label>
    </ligand>
</feature>
<dbReference type="Pfam" id="PF00268">
    <property type="entry name" value="Ribonuc_red_sm"/>
    <property type="match status" value="1"/>
</dbReference>
<gene>
    <name evidence="5" type="ORF">KC669_02560</name>
</gene>
<dbReference type="InterPro" id="IPR000358">
    <property type="entry name" value="RNR_small_fam"/>
</dbReference>
<name>A0A955LB19_9BACT</name>
<dbReference type="CDD" id="cd01049">
    <property type="entry name" value="RNRR2"/>
    <property type="match status" value="1"/>
</dbReference>
<reference evidence="5" key="1">
    <citation type="submission" date="2020-04" db="EMBL/GenBank/DDBJ databases">
        <authorList>
            <person name="Zhang T."/>
        </authorList>
    </citation>
    <scope>NUCLEOTIDE SEQUENCE</scope>
    <source>
        <strain evidence="5">HKST-UBA09</strain>
    </source>
</reference>
<dbReference type="PIRSF" id="PIRSF000355">
    <property type="entry name" value="NrdB"/>
    <property type="match status" value="1"/>
</dbReference>
<dbReference type="SUPFAM" id="SSF47240">
    <property type="entry name" value="Ferritin-like"/>
    <property type="match status" value="1"/>
</dbReference>
<feature type="binding site" evidence="3">
    <location>
        <position position="247"/>
    </location>
    <ligand>
        <name>Fe cation</name>
        <dbReference type="ChEBI" id="CHEBI:24875"/>
        <label>2</label>
    </ligand>
</feature>
<comment type="function">
    <text evidence="2">Provides the precursors necessary for DNA synthesis. Catalyzes the biosynthesis of deoxyribonucleotides from the corresponding ribonucleotides.</text>
</comment>
<comment type="catalytic activity">
    <reaction evidence="2">
        <text>a 2'-deoxyribonucleoside 5'-diphosphate + [thioredoxin]-disulfide + H2O = a ribonucleoside 5'-diphosphate + [thioredoxin]-dithiol</text>
        <dbReference type="Rhea" id="RHEA:23252"/>
        <dbReference type="Rhea" id="RHEA-COMP:10698"/>
        <dbReference type="Rhea" id="RHEA-COMP:10700"/>
        <dbReference type="ChEBI" id="CHEBI:15377"/>
        <dbReference type="ChEBI" id="CHEBI:29950"/>
        <dbReference type="ChEBI" id="CHEBI:50058"/>
        <dbReference type="ChEBI" id="CHEBI:57930"/>
        <dbReference type="ChEBI" id="CHEBI:73316"/>
        <dbReference type="EC" id="1.17.4.1"/>
    </reaction>
</comment>